<sequence length="267" mass="29590">MKLHGQTIILTGSSSGIGEQAAYQLSDLGARLCLVARRTEELERVADAIRVKGGEAWVYPCDLSEPASVNACAEAILQAHPRIDALVNNAAHSIRRSIQDSLDRPHDYERTIQLNYLSAVRLTLRILPRFIEQGSGHVVNISTMSSQFPIPLFSAYIASKMALESFSRSLLAEFAHKGITTTVVYFPLVRTPMSSRTAIYKHERMMTVERAAGWIVEAVEKRPVRVSSPVGVMGEVALAAMPSVVIKAMQPYFRKRDKRLKDRLAKG</sequence>
<dbReference type="SUPFAM" id="SSF51735">
    <property type="entry name" value="NAD(P)-binding Rossmann-fold domains"/>
    <property type="match status" value="1"/>
</dbReference>
<dbReference type="PANTHER" id="PTHR44196:SF1">
    <property type="entry name" value="DEHYDROGENASE_REDUCTASE SDR FAMILY MEMBER 7B"/>
    <property type="match status" value="1"/>
</dbReference>
<dbReference type="EMBL" id="CP031222">
    <property type="protein sequence ID" value="AXI04107.1"/>
    <property type="molecule type" value="Genomic_DNA"/>
</dbReference>
<proteinExistence type="inferred from homology"/>
<evidence type="ECO:0000256" key="1">
    <source>
        <dbReference type="ARBA" id="ARBA00006484"/>
    </source>
</evidence>
<keyword evidence="5" id="KW-1185">Reference proteome</keyword>
<gene>
    <name evidence="4" type="ORF">HYN46_15435</name>
</gene>
<evidence type="ECO:0000313" key="5">
    <source>
        <dbReference type="Proteomes" id="UP000253940"/>
    </source>
</evidence>
<accession>A0A345P9Z8</accession>
<dbReference type="Gene3D" id="3.40.50.720">
    <property type="entry name" value="NAD(P)-binding Rossmann-like Domain"/>
    <property type="match status" value="1"/>
</dbReference>
<evidence type="ECO:0000256" key="3">
    <source>
        <dbReference type="RuleBase" id="RU000363"/>
    </source>
</evidence>
<dbReference type="CDD" id="cd05233">
    <property type="entry name" value="SDR_c"/>
    <property type="match status" value="1"/>
</dbReference>
<dbReference type="InterPro" id="IPR036291">
    <property type="entry name" value="NAD(P)-bd_dom_sf"/>
</dbReference>
<dbReference type="AlphaFoldDB" id="A0A345P9Z8"/>
<dbReference type="GO" id="GO:0016491">
    <property type="term" value="F:oxidoreductase activity"/>
    <property type="evidence" value="ECO:0007669"/>
    <property type="project" value="UniProtKB-KW"/>
</dbReference>
<protein>
    <submittedName>
        <fullName evidence="4">SDR family NAD(P)-dependent oxidoreductase</fullName>
    </submittedName>
</protein>
<dbReference type="RefSeq" id="WP_114900215.1">
    <property type="nucleotide sequence ID" value="NZ_CP031222.1"/>
</dbReference>
<name>A0A345P9Z8_9GAMM</name>
<dbReference type="Pfam" id="PF00106">
    <property type="entry name" value="adh_short"/>
    <property type="match status" value="1"/>
</dbReference>
<keyword evidence="2" id="KW-0560">Oxidoreductase</keyword>
<dbReference type="OrthoDB" id="9810734at2"/>
<dbReference type="GO" id="GO:0016020">
    <property type="term" value="C:membrane"/>
    <property type="evidence" value="ECO:0007669"/>
    <property type="project" value="TreeGrafter"/>
</dbReference>
<dbReference type="PANTHER" id="PTHR44196">
    <property type="entry name" value="DEHYDROGENASE/REDUCTASE SDR FAMILY MEMBER 7B"/>
    <property type="match status" value="1"/>
</dbReference>
<evidence type="ECO:0000256" key="2">
    <source>
        <dbReference type="ARBA" id="ARBA00023002"/>
    </source>
</evidence>
<comment type="similarity">
    <text evidence="1 3">Belongs to the short-chain dehydrogenases/reductases (SDR) family.</text>
</comment>
<reference evidence="4 5" key="1">
    <citation type="submission" date="2018-07" db="EMBL/GenBank/DDBJ databases">
        <title>Genome sequencing of Moraxellaceae gen. HYN0046.</title>
        <authorList>
            <person name="Kim M."/>
            <person name="Yi H."/>
        </authorList>
    </citation>
    <scope>NUCLEOTIDE SEQUENCE [LARGE SCALE GENOMIC DNA]</scope>
    <source>
        <strain evidence="4 5">HYN0046</strain>
    </source>
</reference>
<evidence type="ECO:0000313" key="4">
    <source>
        <dbReference type="EMBL" id="AXI04107.1"/>
    </source>
</evidence>
<dbReference type="KEGG" id="mbah:HYN46_15435"/>
<dbReference type="Proteomes" id="UP000253940">
    <property type="component" value="Chromosome"/>
</dbReference>
<dbReference type="PRINTS" id="PR00081">
    <property type="entry name" value="GDHRDH"/>
</dbReference>
<dbReference type="PRINTS" id="PR00080">
    <property type="entry name" value="SDRFAMILY"/>
</dbReference>
<dbReference type="InterPro" id="IPR002347">
    <property type="entry name" value="SDR_fam"/>
</dbReference>
<organism evidence="4 5">
    <name type="scientific">Aquirhabdus parva</name>
    <dbReference type="NCBI Taxonomy" id="2283318"/>
    <lineage>
        <taxon>Bacteria</taxon>
        <taxon>Pseudomonadati</taxon>
        <taxon>Pseudomonadota</taxon>
        <taxon>Gammaproteobacteria</taxon>
        <taxon>Moraxellales</taxon>
        <taxon>Moraxellaceae</taxon>
        <taxon>Aquirhabdus</taxon>
    </lineage>
</organism>